<proteinExistence type="predicted"/>
<dbReference type="Proteomes" id="UP000255224">
    <property type="component" value="Unassembled WGS sequence"/>
</dbReference>
<evidence type="ECO:0000313" key="1">
    <source>
        <dbReference type="EMBL" id="STD14425.1"/>
    </source>
</evidence>
<organism evidence="1 2">
    <name type="scientific">Chryseobacterium carnipullorum</name>
    <dbReference type="NCBI Taxonomy" id="1124835"/>
    <lineage>
        <taxon>Bacteria</taxon>
        <taxon>Pseudomonadati</taxon>
        <taxon>Bacteroidota</taxon>
        <taxon>Flavobacteriia</taxon>
        <taxon>Flavobacteriales</taxon>
        <taxon>Weeksellaceae</taxon>
        <taxon>Chryseobacterium group</taxon>
        <taxon>Chryseobacterium</taxon>
    </lineage>
</organism>
<gene>
    <name evidence="1" type="ORF">NCTC13533_05595</name>
</gene>
<protein>
    <submittedName>
        <fullName evidence="1">Uncharacterized protein</fullName>
    </submittedName>
</protein>
<dbReference type="AlphaFoldDB" id="A0A376EVX9"/>
<reference evidence="1 2" key="1">
    <citation type="submission" date="2018-06" db="EMBL/GenBank/DDBJ databases">
        <authorList>
            <consortium name="Pathogen Informatics"/>
            <person name="Doyle S."/>
        </authorList>
    </citation>
    <scope>NUCLEOTIDE SEQUENCE [LARGE SCALE GENOMIC DNA]</scope>
    <source>
        <strain evidence="1 2">NCTC13533</strain>
    </source>
</reference>
<evidence type="ECO:0000313" key="2">
    <source>
        <dbReference type="Proteomes" id="UP000255224"/>
    </source>
</evidence>
<accession>A0A376EVX9</accession>
<name>A0A376EVX9_CHRCU</name>
<sequence>MISIRLLKIKLPQKTHNYRLNFILFNNVTIKKYTSVTMTSTERLLHWYIDKLVNCIYEQMER</sequence>
<dbReference type="EMBL" id="UFVQ01000003">
    <property type="protein sequence ID" value="STD14425.1"/>
    <property type="molecule type" value="Genomic_DNA"/>
</dbReference>